<dbReference type="PANTHER" id="PTHR30485:SF1">
    <property type="entry name" value="CYTOCHROME YDHU-RELATED"/>
    <property type="match status" value="1"/>
</dbReference>
<dbReference type="Gene3D" id="1.20.950.20">
    <property type="entry name" value="Transmembrane di-heme cytochromes, Chain C"/>
    <property type="match status" value="1"/>
</dbReference>
<dbReference type="AlphaFoldDB" id="A0AA97F5U8"/>
<feature type="domain" description="Cytochrome b561 bacterial/Ni-hydrogenase" evidence="13">
    <location>
        <begin position="15"/>
        <end position="265"/>
    </location>
</feature>
<evidence type="ECO:0000256" key="3">
    <source>
        <dbReference type="ARBA" id="ARBA00022448"/>
    </source>
</evidence>
<evidence type="ECO:0000256" key="5">
    <source>
        <dbReference type="ARBA" id="ARBA00022617"/>
    </source>
</evidence>
<dbReference type="PRINTS" id="PR00161">
    <property type="entry name" value="NIHGNASECYTB"/>
</dbReference>
<evidence type="ECO:0000256" key="6">
    <source>
        <dbReference type="ARBA" id="ARBA00022692"/>
    </source>
</evidence>
<dbReference type="Proteomes" id="UP001302429">
    <property type="component" value="Chromosome"/>
</dbReference>
<dbReference type="RefSeq" id="WP_317080759.1">
    <property type="nucleotide sequence ID" value="NZ_CP136594.1"/>
</dbReference>
<accession>A0AA97F5U8</accession>
<evidence type="ECO:0000313" key="14">
    <source>
        <dbReference type="EMBL" id="WOE74503.1"/>
    </source>
</evidence>
<keyword evidence="15" id="KW-1185">Reference proteome</keyword>
<evidence type="ECO:0000259" key="13">
    <source>
        <dbReference type="Pfam" id="PF01292"/>
    </source>
</evidence>
<dbReference type="PANTHER" id="PTHR30485">
    <property type="entry name" value="NI/FE-HYDROGENASE 1 B-TYPE CYTOCHROME SUBUNIT"/>
    <property type="match status" value="1"/>
</dbReference>
<dbReference type="GO" id="GO:0022904">
    <property type="term" value="P:respiratory electron transport chain"/>
    <property type="evidence" value="ECO:0007669"/>
    <property type="project" value="InterPro"/>
</dbReference>
<feature type="transmembrane region" description="Helical" evidence="12">
    <location>
        <begin position="189"/>
        <end position="211"/>
    </location>
</feature>
<gene>
    <name evidence="14" type="ORF">RB602_11675</name>
</gene>
<feature type="transmembrane region" description="Helical" evidence="12">
    <location>
        <begin position="22"/>
        <end position="42"/>
    </location>
</feature>
<evidence type="ECO:0000256" key="2">
    <source>
        <dbReference type="ARBA" id="ARBA00008622"/>
    </source>
</evidence>
<keyword evidence="5" id="KW-0349">Heme</keyword>
<dbReference type="GO" id="GO:0005506">
    <property type="term" value="F:iron ion binding"/>
    <property type="evidence" value="ECO:0007669"/>
    <property type="project" value="InterPro"/>
</dbReference>
<protein>
    <submittedName>
        <fullName evidence="14">Cytochrome b/b6 domain-containing protein</fullName>
    </submittedName>
</protein>
<evidence type="ECO:0000256" key="7">
    <source>
        <dbReference type="ARBA" id="ARBA00022723"/>
    </source>
</evidence>
<dbReference type="InterPro" id="IPR016174">
    <property type="entry name" value="Di-haem_cyt_TM"/>
</dbReference>
<dbReference type="GO" id="GO:0020037">
    <property type="term" value="F:heme binding"/>
    <property type="evidence" value="ECO:0007669"/>
    <property type="project" value="TreeGrafter"/>
</dbReference>
<reference evidence="14 15" key="1">
    <citation type="submission" date="2023-10" db="EMBL/GenBank/DDBJ databases">
        <title>Complete genome sequence of a Sphingomonadaceae bacterium.</title>
        <authorList>
            <person name="Yan C."/>
        </authorList>
    </citation>
    <scope>NUCLEOTIDE SEQUENCE [LARGE SCALE GENOMIC DNA]</scope>
    <source>
        <strain evidence="14 15">SCSIO 66989</strain>
    </source>
</reference>
<keyword evidence="3" id="KW-0813">Transport</keyword>
<dbReference type="KEGG" id="acoa:RB602_11675"/>
<feature type="transmembrane region" description="Helical" evidence="12">
    <location>
        <begin position="231"/>
        <end position="252"/>
    </location>
</feature>
<dbReference type="GO" id="GO:0009055">
    <property type="term" value="F:electron transfer activity"/>
    <property type="evidence" value="ECO:0007669"/>
    <property type="project" value="InterPro"/>
</dbReference>
<dbReference type="SUPFAM" id="SSF81342">
    <property type="entry name" value="Transmembrane di-heme cytochromes"/>
    <property type="match status" value="1"/>
</dbReference>
<proteinExistence type="inferred from homology"/>
<keyword evidence="4" id="KW-1003">Cell membrane</keyword>
<name>A0AA97F5U8_9SPHN</name>
<organism evidence="14 15">
    <name type="scientific">Alterisphingorhabdus coralli</name>
    <dbReference type="NCBI Taxonomy" id="3071408"/>
    <lineage>
        <taxon>Bacteria</taxon>
        <taxon>Pseudomonadati</taxon>
        <taxon>Pseudomonadota</taxon>
        <taxon>Alphaproteobacteria</taxon>
        <taxon>Sphingomonadales</taxon>
        <taxon>Sphingomonadaceae</taxon>
        <taxon>Alterisphingorhabdus (ex Yan et al. 2024)</taxon>
    </lineage>
</organism>
<feature type="transmembrane region" description="Helical" evidence="12">
    <location>
        <begin position="119"/>
        <end position="140"/>
    </location>
</feature>
<dbReference type="Pfam" id="PF01292">
    <property type="entry name" value="Ni_hydr_CYTB"/>
    <property type="match status" value="1"/>
</dbReference>
<evidence type="ECO:0000256" key="8">
    <source>
        <dbReference type="ARBA" id="ARBA00022982"/>
    </source>
</evidence>
<keyword evidence="7" id="KW-0479">Metal-binding</keyword>
<dbReference type="InterPro" id="IPR011577">
    <property type="entry name" value="Cyt_b561_bac/Ni-Hgenase"/>
</dbReference>
<keyword evidence="6 12" id="KW-0812">Transmembrane</keyword>
<keyword evidence="10" id="KW-0408">Iron</keyword>
<keyword evidence="11 12" id="KW-0472">Membrane</keyword>
<dbReference type="InterPro" id="IPR051542">
    <property type="entry name" value="Hydrogenase_cytochrome"/>
</dbReference>
<evidence type="ECO:0000256" key="9">
    <source>
        <dbReference type="ARBA" id="ARBA00022989"/>
    </source>
</evidence>
<evidence type="ECO:0000256" key="12">
    <source>
        <dbReference type="SAM" id="Phobius"/>
    </source>
</evidence>
<evidence type="ECO:0000256" key="11">
    <source>
        <dbReference type="ARBA" id="ARBA00023136"/>
    </source>
</evidence>
<dbReference type="EMBL" id="CP136594">
    <property type="protein sequence ID" value="WOE74503.1"/>
    <property type="molecule type" value="Genomic_DNA"/>
</dbReference>
<comment type="subcellular location">
    <subcellularLocation>
        <location evidence="1">Cell membrane</location>
        <topology evidence="1">Multi-pass membrane protein</topology>
    </subcellularLocation>
</comment>
<keyword evidence="8" id="KW-0249">Electron transport</keyword>
<evidence type="ECO:0000256" key="10">
    <source>
        <dbReference type="ARBA" id="ARBA00023004"/>
    </source>
</evidence>
<evidence type="ECO:0000256" key="4">
    <source>
        <dbReference type="ARBA" id="ARBA00022475"/>
    </source>
</evidence>
<dbReference type="GO" id="GO:0005886">
    <property type="term" value="C:plasma membrane"/>
    <property type="evidence" value="ECO:0007669"/>
    <property type="project" value="UniProtKB-SubCell"/>
</dbReference>
<dbReference type="InterPro" id="IPR000516">
    <property type="entry name" value="Ni-dep_Hydgase_cyt-B"/>
</dbReference>
<evidence type="ECO:0000313" key="15">
    <source>
        <dbReference type="Proteomes" id="UP001302429"/>
    </source>
</evidence>
<evidence type="ECO:0000256" key="1">
    <source>
        <dbReference type="ARBA" id="ARBA00004651"/>
    </source>
</evidence>
<sequence length="274" mass="31473">MADNQQDTIRTSVKRHGLVTRLWHWTNAVTLLVLLMSGFTIFNAHPRLYWGDTGNNFEPAWLAIGTSETRSYVRINRTKIPSTGVIGHWRDDAGRVQNWAFPDWATIPSRYDLAAGRQWHFFFAWILSISLLLFMVFSLFNKHIANDLHMRREDWSPRNIAATLWHHVRLRFPKGREALRYNSLQKLSYIGVIFIALPLMIATGLAMSPQMNAAMPWLPELFGGRQSARSWHFIIAFALVAFFLVHMLMVLLSGPIQQLRGITSGRVQISEGSE</sequence>
<comment type="similarity">
    <text evidence="2">Belongs to the HupC/HyaC/HydC family.</text>
</comment>
<keyword evidence="9 12" id="KW-1133">Transmembrane helix</keyword>